<gene>
    <name evidence="2" type="ORF">PCANC_25530</name>
</gene>
<feature type="compositionally biased region" description="Polar residues" evidence="1">
    <location>
        <begin position="58"/>
        <end position="76"/>
    </location>
</feature>
<dbReference type="Proteomes" id="UP000235388">
    <property type="component" value="Unassembled WGS sequence"/>
</dbReference>
<feature type="compositionally biased region" description="Polar residues" evidence="1">
    <location>
        <begin position="84"/>
        <end position="98"/>
    </location>
</feature>
<protein>
    <submittedName>
        <fullName evidence="2">Uncharacterized protein</fullName>
    </submittedName>
</protein>
<sequence length="152" mass="16769">MEEERQSHCTHEHLNTPHLQPQTCTSESSFIVKQPKDPSTTSTSTSTSTSTHSPPIPLNTQFDPDSTYHPSQQILSSEEETDQSSHACPSFPSLSPTSVTASRQSLKLQHSAKTNIYQVVCAWSIPKGLSKSYTSLWAKLEFCTLTACQTLL</sequence>
<dbReference type="EMBL" id="PGCJ01001274">
    <property type="protein sequence ID" value="PLW06879.1"/>
    <property type="molecule type" value="Genomic_DNA"/>
</dbReference>
<feature type="compositionally biased region" description="Low complexity" evidence="1">
    <location>
        <begin position="39"/>
        <end position="53"/>
    </location>
</feature>
<keyword evidence="3" id="KW-1185">Reference proteome</keyword>
<name>A0A2N5S0Y8_9BASI</name>
<evidence type="ECO:0000313" key="3">
    <source>
        <dbReference type="Proteomes" id="UP000235388"/>
    </source>
</evidence>
<organism evidence="2 3">
    <name type="scientific">Puccinia coronata f. sp. avenae</name>
    <dbReference type="NCBI Taxonomy" id="200324"/>
    <lineage>
        <taxon>Eukaryota</taxon>
        <taxon>Fungi</taxon>
        <taxon>Dikarya</taxon>
        <taxon>Basidiomycota</taxon>
        <taxon>Pucciniomycotina</taxon>
        <taxon>Pucciniomycetes</taxon>
        <taxon>Pucciniales</taxon>
        <taxon>Pucciniaceae</taxon>
        <taxon>Puccinia</taxon>
    </lineage>
</organism>
<comment type="caution">
    <text evidence="2">The sequence shown here is derived from an EMBL/GenBank/DDBJ whole genome shotgun (WGS) entry which is preliminary data.</text>
</comment>
<feature type="compositionally biased region" description="Polar residues" evidence="1">
    <location>
        <begin position="17"/>
        <end position="31"/>
    </location>
</feature>
<feature type="compositionally biased region" description="Basic and acidic residues" evidence="1">
    <location>
        <begin position="1"/>
        <end position="15"/>
    </location>
</feature>
<proteinExistence type="predicted"/>
<accession>A0A2N5S0Y8</accession>
<evidence type="ECO:0000313" key="2">
    <source>
        <dbReference type="EMBL" id="PLW06879.1"/>
    </source>
</evidence>
<dbReference type="AlphaFoldDB" id="A0A2N5S0Y8"/>
<evidence type="ECO:0000256" key="1">
    <source>
        <dbReference type="SAM" id="MobiDB-lite"/>
    </source>
</evidence>
<reference evidence="2 3" key="1">
    <citation type="submission" date="2017-11" db="EMBL/GenBank/DDBJ databases">
        <title>De novo assembly and phasing of dikaryotic genomes from two isolates of Puccinia coronata f. sp. avenae, the causal agent of oat crown rust.</title>
        <authorList>
            <person name="Miller M.E."/>
            <person name="Zhang Y."/>
            <person name="Omidvar V."/>
            <person name="Sperschneider J."/>
            <person name="Schwessinger B."/>
            <person name="Raley C."/>
            <person name="Palmer J.M."/>
            <person name="Garnica D."/>
            <person name="Upadhyaya N."/>
            <person name="Rathjen J."/>
            <person name="Taylor J.M."/>
            <person name="Park R.F."/>
            <person name="Dodds P.N."/>
            <person name="Hirsch C.D."/>
            <person name="Kianian S.F."/>
            <person name="Figueroa M."/>
        </authorList>
    </citation>
    <scope>NUCLEOTIDE SEQUENCE [LARGE SCALE GENOMIC DNA]</scope>
    <source>
        <strain evidence="2">12NC29</strain>
    </source>
</reference>
<feature type="region of interest" description="Disordered" evidence="1">
    <location>
        <begin position="1"/>
        <end position="98"/>
    </location>
</feature>